<gene>
    <name evidence="1" type="ORF">CC1G_00493</name>
</gene>
<dbReference type="AlphaFoldDB" id="A8N369"/>
<keyword evidence="2" id="KW-1185">Reference proteome</keyword>
<dbReference type="STRING" id="240176.A8N369"/>
<dbReference type="VEuPathDB" id="FungiDB:CC1G_00493"/>
<dbReference type="KEGG" id="cci:CC1G_00493"/>
<protein>
    <recommendedName>
        <fullName evidence="3">Roadblock/LAMTOR2 domain-containing protein</fullName>
    </recommendedName>
</protein>
<dbReference type="SUPFAM" id="SSF103196">
    <property type="entry name" value="Roadblock/LC7 domain"/>
    <property type="match status" value="1"/>
</dbReference>
<organism evidence="1 2">
    <name type="scientific">Coprinopsis cinerea (strain Okayama-7 / 130 / ATCC MYA-4618 / FGSC 9003)</name>
    <name type="common">Inky cap fungus</name>
    <name type="synonym">Hormographiella aspergillata</name>
    <dbReference type="NCBI Taxonomy" id="240176"/>
    <lineage>
        <taxon>Eukaryota</taxon>
        <taxon>Fungi</taxon>
        <taxon>Dikarya</taxon>
        <taxon>Basidiomycota</taxon>
        <taxon>Agaricomycotina</taxon>
        <taxon>Agaricomycetes</taxon>
        <taxon>Agaricomycetidae</taxon>
        <taxon>Agaricales</taxon>
        <taxon>Agaricineae</taxon>
        <taxon>Psathyrellaceae</taxon>
        <taxon>Coprinopsis</taxon>
    </lineage>
</organism>
<name>A8N369_COPC7</name>
<accession>A8N369</accession>
<dbReference type="OMA" id="DESMEWT"/>
<dbReference type="RefSeq" id="XP_001829314.1">
    <property type="nucleotide sequence ID" value="XM_001829262.1"/>
</dbReference>
<dbReference type="GeneID" id="6005742"/>
<evidence type="ECO:0008006" key="3">
    <source>
        <dbReference type="Google" id="ProtNLM"/>
    </source>
</evidence>
<dbReference type="eggNOG" id="ENOG502SSEC">
    <property type="taxonomic scope" value="Eukaryota"/>
</dbReference>
<sequence length="162" mass="17946">MLVLSKLHNILSQILAFPELHTAVLLTVSGELVSYAAEPTRSKDDIRVIAGLASEIWHETKEQGHGMVDSEKFGRIVVVPVDDEEGQEQDAEEEDEDGVVERQPLMLLALNGYESLDFDELHERGTVFAKHLAKPLSRFRPFLKVKATPPTPAALSPAPVRI</sequence>
<comment type="caution">
    <text evidence="1">The sequence shown here is derived from an EMBL/GenBank/DDBJ whole genome shotgun (WGS) entry which is preliminary data.</text>
</comment>
<dbReference type="EMBL" id="AACS02000001">
    <property type="protein sequence ID" value="EAU92274.1"/>
    <property type="molecule type" value="Genomic_DNA"/>
</dbReference>
<evidence type="ECO:0000313" key="1">
    <source>
        <dbReference type="EMBL" id="EAU92274.1"/>
    </source>
</evidence>
<proteinExistence type="predicted"/>
<dbReference type="InParanoid" id="A8N369"/>
<dbReference type="Proteomes" id="UP000001861">
    <property type="component" value="Unassembled WGS sequence"/>
</dbReference>
<dbReference type="Gene3D" id="3.30.450.30">
    <property type="entry name" value="Dynein light chain 2a, cytoplasmic"/>
    <property type="match status" value="1"/>
</dbReference>
<reference evidence="1 2" key="1">
    <citation type="journal article" date="2010" name="Proc. Natl. Acad. Sci. U.S.A.">
        <title>Insights into evolution of multicellular fungi from the assembled chromosomes of the mushroom Coprinopsis cinerea (Coprinus cinereus).</title>
        <authorList>
            <person name="Stajich J.E."/>
            <person name="Wilke S.K."/>
            <person name="Ahren D."/>
            <person name="Au C.H."/>
            <person name="Birren B.W."/>
            <person name="Borodovsky M."/>
            <person name="Burns C."/>
            <person name="Canback B."/>
            <person name="Casselton L.A."/>
            <person name="Cheng C.K."/>
            <person name="Deng J."/>
            <person name="Dietrich F.S."/>
            <person name="Fargo D.C."/>
            <person name="Farman M.L."/>
            <person name="Gathman A.C."/>
            <person name="Goldberg J."/>
            <person name="Guigo R."/>
            <person name="Hoegger P.J."/>
            <person name="Hooker J.B."/>
            <person name="Huggins A."/>
            <person name="James T.Y."/>
            <person name="Kamada T."/>
            <person name="Kilaru S."/>
            <person name="Kodira C."/>
            <person name="Kues U."/>
            <person name="Kupfer D."/>
            <person name="Kwan H.S."/>
            <person name="Lomsadze A."/>
            <person name="Li W."/>
            <person name="Lilly W.W."/>
            <person name="Ma L.J."/>
            <person name="Mackey A.J."/>
            <person name="Manning G."/>
            <person name="Martin F."/>
            <person name="Muraguchi H."/>
            <person name="Natvig D.O."/>
            <person name="Palmerini H."/>
            <person name="Ramesh M.A."/>
            <person name="Rehmeyer C.J."/>
            <person name="Roe B.A."/>
            <person name="Shenoy N."/>
            <person name="Stanke M."/>
            <person name="Ter-Hovhannisyan V."/>
            <person name="Tunlid A."/>
            <person name="Velagapudi R."/>
            <person name="Vision T.J."/>
            <person name="Zeng Q."/>
            <person name="Zolan M.E."/>
            <person name="Pukkila P.J."/>
        </authorList>
    </citation>
    <scope>NUCLEOTIDE SEQUENCE [LARGE SCALE GENOMIC DNA]</scope>
    <source>
        <strain evidence="2">Okayama-7 / 130 / ATCC MYA-4618 / FGSC 9003</strain>
    </source>
</reference>
<dbReference type="OrthoDB" id="3201641at2759"/>
<evidence type="ECO:0000313" key="2">
    <source>
        <dbReference type="Proteomes" id="UP000001861"/>
    </source>
</evidence>